<reference evidence="2 3" key="1">
    <citation type="submission" date="2023-08" db="EMBL/GenBank/DDBJ databases">
        <authorList>
            <person name="Park J.-S."/>
        </authorList>
    </citation>
    <scope>NUCLEOTIDE SEQUENCE [LARGE SCALE GENOMIC DNA]</scope>
    <source>
        <strain evidence="2 3">2205SS18-9</strain>
    </source>
</reference>
<accession>A0ABT9J3B3</accession>
<comment type="caution">
    <text evidence="2">The sequence shown here is derived from an EMBL/GenBank/DDBJ whole genome shotgun (WGS) entry which is preliminary data.</text>
</comment>
<dbReference type="EMBL" id="JAVAMP010000012">
    <property type="protein sequence ID" value="MDP5276101.1"/>
    <property type="molecule type" value="Genomic_DNA"/>
</dbReference>
<gene>
    <name evidence="2" type="ORF">Q5Y73_18545</name>
</gene>
<evidence type="ECO:0000313" key="2">
    <source>
        <dbReference type="EMBL" id="MDP5276101.1"/>
    </source>
</evidence>
<feature type="compositionally biased region" description="Basic residues" evidence="1">
    <location>
        <begin position="26"/>
        <end position="35"/>
    </location>
</feature>
<feature type="region of interest" description="Disordered" evidence="1">
    <location>
        <begin position="16"/>
        <end position="35"/>
    </location>
</feature>
<protein>
    <recommendedName>
        <fullName evidence="4">DUF1670 domain-containing protein</fullName>
    </recommendedName>
</protein>
<evidence type="ECO:0000313" key="3">
    <source>
        <dbReference type="Proteomes" id="UP001231941"/>
    </source>
</evidence>
<proteinExistence type="predicted"/>
<dbReference type="RefSeq" id="WP_305993412.1">
    <property type="nucleotide sequence ID" value="NZ_JAVAMP010000012.1"/>
</dbReference>
<evidence type="ECO:0008006" key="4">
    <source>
        <dbReference type="Google" id="ProtNLM"/>
    </source>
</evidence>
<keyword evidence="3" id="KW-1185">Reference proteome</keyword>
<organism evidence="2 3">
    <name type="scientific">Chengkuizengella axinellae</name>
    <dbReference type="NCBI Taxonomy" id="3064388"/>
    <lineage>
        <taxon>Bacteria</taxon>
        <taxon>Bacillati</taxon>
        <taxon>Bacillota</taxon>
        <taxon>Bacilli</taxon>
        <taxon>Bacillales</taxon>
        <taxon>Paenibacillaceae</taxon>
        <taxon>Chengkuizengella</taxon>
    </lineage>
</organism>
<sequence>MSDIILPIISNNQNNRKIDIPNQQKSKTKSKVKIRKPRSDKLFPRKFPVTEETRKEIRKRFIIHKRAFRNESLTITEFNTMLLRFGLRNLNILTDEFQYVDTRDYKTVKPNDLEKSFISGIDGLVDEWGVSERKAIHHIICSVLEYLKSNEVMAYEEVQPFKLS</sequence>
<name>A0ABT9J3B3_9BACL</name>
<dbReference type="Proteomes" id="UP001231941">
    <property type="component" value="Unassembled WGS sequence"/>
</dbReference>
<evidence type="ECO:0000256" key="1">
    <source>
        <dbReference type="SAM" id="MobiDB-lite"/>
    </source>
</evidence>